<keyword evidence="2" id="KW-1185">Reference proteome</keyword>
<evidence type="ECO:0000313" key="2">
    <source>
        <dbReference type="Proteomes" id="UP001500831"/>
    </source>
</evidence>
<reference evidence="2" key="1">
    <citation type="journal article" date="2019" name="Int. J. Syst. Evol. Microbiol.">
        <title>The Global Catalogue of Microorganisms (GCM) 10K type strain sequencing project: providing services to taxonomists for standard genome sequencing and annotation.</title>
        <authorList>
            <consortium name="The Broad Institute Genomics Platform"/>
            <consortium name="The Broad Institute Genome Sequencing Center for Infectious Disease"/>
            <person name="Wu L."/>
            <person name="Ma J."/>
        </authorList>
    </citation>
    <scope>NUCLEOTIDE SEQUENCE [LARGE SCALE GENOMIC DNA]</scope>
    <source>
        <strain evidence="2">JCM 6242</strain>
    </source>
</reference>
<dbReference type="RefSeq" id="WP_344976395.1">
    <property type="nucleotide sequence ID" value="NZ_BAAAVI010000040.1"/>
</dbReference>
<dbReference type="EMBL" id="BAAAVI010000040">
    <property type="protein sequence ID" value="GAA2886724.1"/>
    <property type="molecule type" value="Genomic_DNA"/>
</dbReference>
<organism evidence="1 2">
    <name type="scientific">Streptosporangium fragile</name>
    <dbReference type="NCBI Taxonomy" id="46186"/>
    <lineage>
        <taxon>Bacteria</taxon>
        <taxon>Bacillati</taxon>
        <taxon>Actinomycetota</taxon>
        <taxon>Actinomycetes</taxon>
        <taxon>Streptosporangiales</taxon>
        <taxon>Streptosporangiaceae</taxon>
        <taxon>Streptosporangium</taxon>
    </lineage>
</organism>
<sequence>MGPEAASAGELRVAGSFAGDLRMMVTGARTHGMGSLADELVRTMAQEEKV</sequence>
<comment type="caution">
    <text evidence="1">The sequence shown here is derived from an EMBL/GenBank/DDBJ whole genome shotgun (WGS) entry which is preliminary data.</text>
</comment>
<accession>A0ABP6IJ10</accession>
<protein>
    <submittedName>
        <fullName evidence="1">Uncharacterized protein</fullName>
    </submittedName>
</protein>
<evidence type="ECO:0000313" key="1">
    <source>
        <dbReference type="EMBL" id="GAA2886724.1"/>
    </source>
</evidence>
<proteinExistence type="predicted"/>
<name>A0ABP6IJ10_9ACTN</name>
<dbReference type="Proteomes" id="UP001500831">
    <property type="component" value="Unassembled WGS sequence"/>
</dbReference>
<gene>
    <name evidence="1" type="ORF">GCM10010517_50510</name>
</gene>